<proteinExistence type="inferred from homology"/>
<keyword evidence="3 4" id="KW-0546">Nucleotide metabolism</keyword>
<dbReference type="Gene3D" id="3.90.950.10">
    <property type="match status" value="1"/>
</dbReference>
<dbReference type="GO" id="GO:0036221">
    <property type="term" value="F:UTP diphosphatase activity"/>
    <property type="evidence" value="ECO:0007669"/>
    <property type="project" value="RHEA"/>
</dbReference>
<evidence type="ECO:0000313" key="6">
    <source>
        <dbReference type="Proteomes" id="UP000013984"/>
    </source>
</evidence>
<comment type="cofactor">
    <cofactor evidence="1 4">
        <name>a divalent metal cation</name>
        <dbReference type="ChEBI" id="CHEBI:60240"/>
    </cofactor>
</comment>
<keyword evidence="4" id="KW-0963">Cytoplasm</keyword>
<feature type="active site" description="Proton acceptor" evidence="4">
    <location>
        <position position="65"/>
    </location>
</feature>
<dbReference type="PANTHER" id="PTHR43213">
    <property type="entry name" value="BIFUNCTIONAL DTTP/UTP PYROPHOSPHATASE/METHYLTRANSFERASE PROTEIN-RELATED"/>
    <property type="match status" value="1"/>
</dbReference>
<accession>R9A1M0</accession>
<comment type="caution">
    <text evidence="4">Lacks conserved residue(s) required for the propagation of feature annotation.</text>
</comment>
<evidence type="ECO:0000256" key="2">
    <source>
        <dbReference type="ARBA" id="ARBA00022801"/>
    </source>
</evidence>
<dbReference type="AlphaFoldDB" id="R9A1M0"/>
<evidence type="ECO:0000256" key="4">
    <source>
        <dbReference type="HAMAP-Rule" id="MF_00528"/>
    </source>
</evidence>
<dbReference type="GO" id="GO:0005737">
    <property type="term" value="C:cytoplasm"/>
    <property type="evidence" value="ECO:0007669"/>
    <property type="project" value="UniProtKB-SubCell"/>
</dbReference>
<protein>
    <recommendedName>
        <fullName evidence="4">dTTP/UTP pyrophosphatase</fullName>
        <shortName evidence="4">dTTPase/UTPase</shortName>
        <ecNumber evidence="4">3.6.1.9</ecNumber>
    </recommendedName>
    <alternativeName>
        <fullName evidence="4">Nucleoside triphosphate pyrophosphatase</fullName>
    </alternativeName>
    <alternativeName>
        <fullName evidence="4">Nucleotide pyrophosphatase</fullName>
        <shortName evidence="4">Nucleotide PPase</shortName>
    </alternativeName>
</protein>
<dbReference type="EC" id="3.6.1.9" evidence="4"/>
<dbReference type="RefSeq" id="WP_015681470.1">
    <property type="nucleotide sequence ID" value="NZ_AOGZ02000014.1"/>
</dbReference>
<feature type="site" description="Important for substrate specificity" evidence="4">
    <location>
        <position position="10"/>
    </location>
</feature>
<feature type="site" description="Important for substrate specificity" evidence="4">
    <location>
        <position position="66"/>
    </location>
</feature>
<dbReference type="PIRSF" id="PIRSF006305">
    <property type="entry name" value="Maf"/>
    <property type="match status" value="1"/>
</dbReference>
<keyword evidence="2 4" id="KW-0378">Hydrolase</keyword>
<dbReference type="CDD" id="cd00555">
    <property type="entry name" value="Maf"/>
    <property type="match status" value="1"/>
</dbReference>
<dbReference type="OrthoDB" id="9807767at2"/>
<comment type="similarity">
    <text evidence="4">Belongs to the Maf family. YhdE subfamily.</text>
</comment>
<reference evidence="5" key="1">
    <citation type="submission" date="2013-04" db="EMBL/GenBank/DDBJ databases">
        <authorList>
            <person name="Harkins D.M."/>
            <person name="Durkin A.S."/>
            <person name="Brinkac L.M."/>
            <person name="Haft D.H."/>
            <person name="Selengut J.D."/>
            <person name="Sanka R."/>
            <person name="DePew J."/>
            <person name="Purushe J."/>
            <person name="Galloway R.L."/>
            <person name="Vinetz J.M."/>
            <person name="Sutton G.G."/>
            <person name="Nierman W.C."/>
            <person name="Fouts D.E."/>
        </authorList>
    </citation>
    <scope>NUCLEOTIDE SEQUENCE [LARGE SCALE GENOMIC DNA]</scope>
    <source>
        <strain evidence="5">CDC</strain>
    </source>
</reference>
<comment type="subcellular location">
    <subcellularLocation>
        <location evidence="4">Cytoplasm</location>
    </subcellularLocation>
</comment>
<feature type="site" description="Important for substrate specificity" evidence="4">
    <location>
        <position position="148"/>
    </location>
</feature>
<comment type="caution">
    <text evidence="5">The sequence shown here is derived from an EMBL/GenBank/DDBJ whole genome shotgun (WGS) entry which is preliminary data.</text>
</comment>
<dbReference type="GO" id="GO:0036218">
    <property type="term" value="F:dTTP diphosphatase activity"/>
    <property type="evidence" value="ECO:0007669"/>
    <property type="project" value="RHEA"/>
</dbReference>
<comment type="catalytic activity">
    <reaction evidence="4">
        <text>UTP + H2O = UMP + diphosphate + H(+)</text>
        <dbReference type="Rhea" id="RHEA:29395"/>
        <dbReference type="ChEBI" id="CHEBI:15377"/>
        <dbReference type="ChEBI" id="CHEBI:15378"/>
        <dbReference type="ChEBI" id="CHEBI:33019"/>
        <dbReference type="ChEBI" id="CHEBI:46398"/>
        <dbReference type="ChEBI" id="CHEBI:57865"/>
        <dbReference type="EC" id="3.6.1.9"/>
    </reaction>
</comment>
<keyword evidence="6" id="KW-1185">Reference proteome</keyword>
<organism evidence="5 6">
    <name type="scientific">Leptospira wolbachii serovar Codice str. CDC</name>
    <dbReference type="NCBI Taxonomy" id="1218599"/>
    <lineage>
        <taxon>Bacteria</taxon>
        <taxon>Pseudomonadati</taxon>
        <taxon>Spirochaetota</taxon>
        <taxon>Spirochaetia</taxon>
        <taxon>Leptospirales</taxon>
        <taxon>Leptospiraceae</taxon>
        <taxon>Leptospira</taxon>
    </lineage>
</organism>
<evidence type="ECO:0000256" key="1">
    <source>
        <dbReference type="ARBA" id="ARBA00001968"/>
    </source>
</evidence>
<dbReference type="Proteomes" id="UP000013984">
    <property type="component" value="Unassembled WGS sequence"/>
</dbReference>
<dbReference type="Pfam" id="PF02545">
    <property type="entry name" value="Maf"/>
    <property type="match status" value="1"/>
</dbReference>
<comment type="function">
    <text evidence="4">Nucleoside triphosphate pyrophosphatase that hydrolyzes dTTP and UTP. May have a dual role in cell division arrest and in preventing the incorporation of modified nucleotides into cellular nucleic acids.</text>
</comment>
<comment type="catalytic activity">
    <reaction evidence="4">
        <text>dTTP + H2O = dTMP + diphosphate + H(+)</text>
        <dbReference type="Rhea" id="RHEA:28534"/>
        <dbReference type="ChEBI" id="CHEBI:15377"/>
        <dbReference type="ChEBI" id="CHEBI:15378"/>
        <dbReference type="ChEBI" id="CHEBI:33019"/>
        <dbReference type="ChEBI" id="CHEBI:37568"/>
        <dbReference type="ChEBI" id="CHEBI:63528"/>
        <dbReference type="EC" id="3.6.1.9"/>
    </reaction>
</comment>
<sequence>MFILKSASPRRIQILKDLGFQFLVEPANIDETQNSGELPLVYLERMVHSKLGNLRDKNTLYLAADTIVVFQNEILHKPIDLEDSIRILKILSGNKHSVFSGAALGTNFGTDFFYEETTIEFKNWKEEEIRDYILRCKPFDKAGSYGIQDEDGPVFSKEGSYTNVMGFPLRSFFSHSSVWLPFWEGSLGVEID</sequence>
<evidence type="ECO:0000256" key="3">
    <source>
        <dbReference type="ARBA" id="ARBA00023080"/>
    </source>
</evidence>
<dbReference type="InterPro" id="IPR029001">
    <property type="entry name" value="ITPase-like_fam"/>
</dbReference>
<dbReference type="GO" id="GO:0009117">
    <property type="term" value="P:nucleotide metabolic process"/>
    <property type="evidence" value="ECO:0007669"/>
    <property type="project" value="UniProtKB-KW"/>
</dbReference>
<evidence type="ECO:0000313" key="5">
    <source>
        <dbReference type="EMBL" id="EOQ96116.1"/>
    </source>
</evidence>
<dbReference type="SUPFAM" id="SSF52972">
    <property type="entry name" value="ITPase-like"/>
    <property type="match status" value="1"/>
</dbReference>
<name>R9A1M0_9LEPT</name>
<dbReference type="EMBL" id="AOGZ02000014">
    <property type="protein sequence ID" value="EOQ96116.1"/>
    <property type="molecule type" value="Genomic_DNA"/>
</dbReference>
<dbReference type="InterPro" id="IPR003697">
    <property type="entry name" value="Maf-like"/>
</dbReference>
<gene>
    <name evidence="5" type="ORF">LEP1GSC195_3292</name>
</gene>
<dbReference type="HAMAP" id="MF_00528">
    <property type="entry name" value="Maf"/>
    <property type="match status" value="1"/>
</dbReference>
<dbReference type="PANTHER" id="PTHR43213:SF5">
    <property type="entry name" value="BIFUNCTIONAL DTTP_UTP PYROPHOSPHATASE_METHYLTRANSFERASE PROTEIN-RELATED"/>
    <property type="match status" value="1"/>
</dbReference>
<dbReference type="STRING" id="1218599.LEP1GSC195_3292"/>